<evidence type="ECO:0000256" key="1">
    <source>
        <dbReference type="ARBA" id="ARBA00004286"/>
    </source>
</evidence>
<evidence type="ECO:0000256" key="8">
    <source>
        <dbReference type="ARBA" id="ARBA00022776"/>
    </source>
</evidence>
<comment type="caution">
    <text evidence="12">The sequence shown here is derived from an EMBL/GenBank/DDBJ whole genome shotgun (WGS) entry which is preliminary data.</text>
</comment>
<accession>A0A9W6EYM3</accession>
<feature type="compositionally biased region" description="Gly residues" evidence="11">
    <location>
        <begin position="668"/>
        <end position="677"/>
    </location>
</feature>
<dbReference type="GO" id="GO:0005737">
    <property type="term" value="C:cytoplasm"/>
    <property type="evidence" value="ECO:0007669"/>
    <property type="project" value="UniProtKB-SubCell"/>
</dbReference>
<evidence type="ECO:0000256" key="3">
    <source>
        <dbReference type="ARBA" id="ARBA00009471"/>
    </source>
</evidence>
<evidence type="ECO:0000256" key="10">
    <source>
        <dbReference type="ARBA" id="ARBA00023306"/>
    </source>
</evidence>
<feature type="compositionally biased region" description="Gly residues" evidence="11">
    <location>
        <begin position="387"/>
        <end position="397"/>
    </location>
</feature>
<feature type="region of interest" description="Disordered" evidence="11">
    <location>
        <begin position="647"/>
        <end position="745"/>
    </location>
</feature>
<dbReference type="GO" id="GO:0003682">
    <property type="term" value="F:chromatin binding"/>
    <property type="evidence" value="ECO:0007669"/>
    <property type="project" value="TreeGrafter"/>
</dbReference>
<dbReference type="Pfam" id="PF05786">
    <property type="entry name" value="Cnd2"/>
    <property type="match status" value="2"/>
</dbReference>
<sequence>MDIDAETEVDQGRRQRAAQKLADRFAPPPQEQEATMNVSKARDMLKHLAEMSCGNKISVDNAFDLQGIDALKTIVFSEIAKASALCGEGHFQSAGAGLDISIKIYGKRVDATYNLAYSLGSFKQDARKDDDADGDDQDEEGRSGGTQADGAGEEGAPRALKGKKRQGAANAEATLVDDSELRQRVKEPTFDMDPFFVRTSRLIDDNSPQGLLLHNLPVLCGTDVVFDAGVKPQELLEKARQSGSAAAAGPGPAGDVMVDLTALAGALECLAAAASAPISPGIEQLYELLQPRPDLPGLQVASKVDPEKLLSDALAANDRARAEAHRNKTVRQAVRQIEDAMDVDMDEAGEAGGGGGQDGFNEGTAGGGGDDDDAPGAGSQFDHLGGDDVGAGYGGDGDGLRDGYDSPGYGAGGGGGGNDDDYGDAVPGSLGGTGLGSNLHEGGMGHQERSTRTHGGEEEEGEREAGGPGKDLAGSDDESALLSLLGAAAAGSAAMLQRKWWKSHARKKTTVADAAEKAARARKPKPEYEPLDWRSAPEPQLESAKLHTYKTARKDASAKLCMPLEEPARPEALHTYFSAAPAVGDLGFPVGGAGAGVLGGLGGGGGACSVQETWRALLMADCQRERQLRRGGGARAAAAAARKSLGNGAAAGTPGGGQRFDGPSASGTDGGPYGGEEYGNAGQDAYSGGDGGGFGDAGPQDDDDDGGGGHGGYDDDVDDDADVGGGGGGGGHGKDGWGPTLEELLQPPRRVRRLAVKYDKTAGVADVATLKANIEVSLKELAASATSQRRQSAPLAQPAPALSFQRVLDQVSAHAAAGHVAATQPAPGGRPGAAAQPTTTASTTTTTNGGGGGGLSFLTGVTPHLAFICLLHLANEKRLALRNSEQLDTLMITELGDLVGAVAAAR</sequence>
<evidence type="ECO:0000313" key="13">
    <source>
        <dbReference type="Proteomes" id="UP001165080"/>
    </source>
</evidence>
<feature type="compositionally biased region" description="Low complexity" evidence="11">
    <location>
        <begin position="818"/>
        <end position="847"/>
    </location>
</feature>
<feature type="compositionally biased region" description="Basic and acidic residues" evidence="11">
    <location>
        <begin position="446"/>
        <end position="456"/>
    </location>
</feature>
<name>A0A9W6EYM3_9CHLO</name>
<dbReference type="PANTHER" id="PTHR13108:SF9">
    <property type="entry name" value="CONDENSIN COMPLEX SUBUNIT 2"/>
    <property type="match status" value="1"/>
</dbReference>
<comment type="similarity">
    <text evidence="3">Belongs to the CND2 (condensin subunit 2) family.</text>
</comment>
<evidence type="ECO:0000256" key="9">
    <source>
        <dbReference type="ARBA" id="ARBA00023067"/>
    </source>
</evidence>
<dbReference type="GO" id="GO:0007076">
    <property type="term" value="P:mitotic chromosome condensation"/>
    <property type="evidence" value="ECO:0007669"/>
    <property type="project" value="InterPro"/>
</dbReference>
<keyword evidence="6" id="KW-0963">Cytoplasm</keyword>
<dbReference type="EMBL" id="BRXU01000002">
    <property type="protein sequence ID" value="GLC49679.1"/>
    <property type="molecule type" value="Genomic_DNA"/>
</dbReference>
<feature type="region of interest" description="Disordered" evidence="11">
    <location>
        <begin position="1"/>
        <end position="30"/>
    </location>
</feature>
<feature type="region of interest" description="Disordered" evidence="11">
    <location>
        <begin position="818"/>
        <end position="851"/>
    </location>
</feature>
<evidence type="ECO:0000256" key="4">
    <source>
        <dbReference type="ARBA" id="ARBA00016065"/>
    </source>
</evidence>
<gene>
    <name evidence="12" type="primary">PLEST004821</name>
    <name evidence="12" type="ORF">PLESTB_000274900</name>
</gene>
<keyword evidence="5" id="KW-0158">Chromosome</keyword>
<evidence type="ECO:0000256" key="5">
    <source>
        <dbReference type="ARBA" id="ARBA00022454"/>
    </source>
</evidence>
<feature type="compositionally biased region" description="Basic and acidic residues" evidence="11">
    <location>
        <begin position="514"/>
        <end position="532"/>
    </location>
</feature>
<evidence type="ECO:0000256" key="6">
    <source>
        <dbReference type="ARBA" id="ARBA00022490"/>
    </source>
</evidence>
<evidence type="ECO:0000313" key="12">
    <source>
        <dbReference type="EMBL" id="GLC49679.1"/>
    </source>
</evidence>
<feature type="region of interest" description="Disordered" evidence="11">
    <location>
        <begin position="511"/>
        <end position="533"/>
    </location>
</feature>
<feature type="compositionally biased region" description="Gly residues" evidence="11">
    <location>
        <begin position="350"/>
        <end position="368"/>
    </location>
</feature>
<keyword evidence="7" id="KW-0132">Cell division</keyword>
<dbReference type="InterPro" id="IPR022816">
    <property type="entry name" value="Condensin_barren_su2"/>
</dbReference>
<dbReference type="GO" id="GO:0000796">
    <property type="term" value="C:condensin complex"/>
    <property type="evidence" value="ECO:0007669"/>
    <property type="project" value="InterPro"/>
</dbReference>
<evidence type="ECO:0000256" key="7">
    <source>
        <dbReference type="ARBA" id="ARBA00022618"/>
    </source>
</evidence>
<dbReference type="AlphaFoldDB" id="A0A9W6EYM3"/>
<feature type="region of interest" description="Disordered" evidence="11">
    <location>
        <begin position="125"/>
        <end position="175"/>
    </location>
</feature>
<organism evidence="12 13">
    <name type="scientific">Pleodorina starrii</name>
    <dbReference type="NCBI Taxonomy" id="330485"/>
    <lineage>
        <taxon>Eukaryota</taxon>
        <taxon>Viridiplantae</taxon>
        <taxon>Chlorophyta</taxon>
        <taxon>core chlorophytes</taxon>
        <taxon>Chlorophyceae</taxon>
        <taxon>CS clade</taxon>
        <taxon>Chlamydomonadales</taxon>
        <taxon>Volvocaceae</taxon>
        <taxon>Pleodorina</taxon>
    </lineage>
</organism>
<reference evidence="12 13" key="1">
    <citation type="journal article" date="2023" name="Commun. Biol.">
        <title>Reorganization of the ancestral sex-determining regions during the evolution of trioecy in Pleodorina starrii.</title>
        <authorList>
            <person name="Takahashi K."/>
            <person name="Suzuki S."/>
            <person name="Kawai-Toyooka H."/>
            <person name="Yamamoto K."/>
            <person name="Hamaji T."/>
            <person name="Ootsuki R."/>
            <person name="Yamaguchi H."/>
            <person name="Kawachi M."/>
            <person name="Higashiyama T."/>
            <person name="Nozaki H."/>
        </authorList>
    </citation>
    <scope>NUCLEOTIDE SEQUENCE [LARGE SCALE GENOMIC DNA]</scope>
    <source>
        <strain evidence="12 13">NIES-4479</strain>
    </source>
</reference>
<dbReference type="GO" id="GO:0051301">
    <property type="term" value="P:cell division"/>
    <property type="evidence" value="ECO:0007669"/>
    <property type="project" value="UniProtKB-KW"/>
</dbReference>
<dbReference type="PANTHER" id="PTHR13108">
    <property type="entry name" value="CONDENSIN COMPLEX SUBUNIT 2"/>
    <property type="match status" value="1"/>
</dbReference>
<keyword evidence="13" id="KW-1185">Reference proteome</keyword>
<evidence type="ECO:0000256" key="2">
    <source>
        <dbReference type="ARBA" id="ARBA00004496"/>
    </source>
</evidence>
<keyword evidence="8" id="KW-0498">Mitosis</keyword>
<keyword evidence="10" id="KW-0131">Cell cycle</keyword>
<dbReference type="Proteomes" id="UP001165080">
    <property type="component" value="Unassembled WGS sequence"/>
</dbReference>
<comment type="subcellular location">
    <subcellularLocation>
        <location evidence="1">Chromosome</location>
    </subcellularLocation>
    <subcellularLocation>
        <location evidence="2">Cytoplasm</location>
    </subcellularLocation>
</comment>
<proteinExistence type="inferred from homology"/>
<feature type="region of interest" description="Disordered" evidence="11">
    <location>
        <begin position="346"/>
        <end position="476"/>
    </location>
</feature>
<evidence type="ECO:0000256" key="11">
    <source>
        <dbReference type="SAM" id="MobiDB-lite"/>
    </source>
</evidence>
<keyword evidence="9" id="KW-0226">DNA condensation</keyword>
<protein>
    <recommendedName>
        <fullName evidence="4">Condensin complex subunit 2</fullName>
    </recommendedName>
</protein>